<geneLocation type="mitochondrion" evidence="3"/>
<reference evidence="3 5" key="2">
    <citation type="submission" date="2018-03" db="EMBL/GenBank/DDBJ databases">
        <authorList>
            <person name="Fogelqvist J."/>
        </authorList>
    </citation>
    <scope>NUCLEOTIDE SEQUENCE [LARGE SCALE GENOMIC DNA]</scope>
</reference>
<evidence type="ECO:0008006" key="6">
    <source>
        <dbReference type="Google" id="ProtNLM"/>
    </source>
</evidence>
<protein>
    <recommendedName>
        <fullName evidence="6">CHCH domain-containing protein</fullName>
    </recommendedName>
</protein>
<sequence>MGNSGSTAGGDEGPADGIAISEDLVTALVRRETARRRRTRELLNSARHVAKEDTPGAQEEAVVPADASSEGINVEPGLISEEQQHPADASAMVTTGEQHEIAGAEAPLQDETEKTESAVELRKMEDLADQLDEFTAQHGEPVSEPAPCAVARRAVLDCYLNAESPLACADLVQRFAACVQEEHASA</sequence>
<evidence type="ECO:0000256" key="1">
    <source>
        <dbReference type="SAM" id="MobiDB-lite"/>
    </source>
</evidence>
<accession>A0A0G4J6H2</accession>
<gene>
    <name evidence="2" type="ORF">PBRA_002949</name>
    <name evidence="3" type="ORF">PLBR_LOCUS2646</name>
</gene>
<reference evidence="2 4" key="1">
    <citation type="submission" date="2015-02" db="EMBL/GenBank/DDBJ databases">
        <authorList>
            <person name="Chooi Y.-H."/>
        </authorList>
    </citation>
    <scope>NUCLEOTIDE SEQUENCE [LARGE SCALE GENOMIC DNA]</scope>
    <source>
        <strain evidence="2">E3</strain>
    </source>
</reference>
<dbReference type="Proteomes" id="UP000039324">
    <property type="component" value="Unassembled WGS sequence"/>
</dbReference>
<keyword evidence="3" id="KW-0496">Mitochondrion</keyword>
<dbReference type="PANTHER" id="PTHR47587:SF2">
    <property type="entry name" value="OS05G0103500 PROTEIN"/>
    <property type="match status" value="1"/>
</dbReference>
<dbReference type="EMBL" id="CDSF01000144">
    <property type="protein sequence ID" value="CEP03188.1"/>
    <property type="molecule type" value="Genomic_DNA"/>
</dbReference>
<dbReference type="AlphaFoldDB" id="A0A0G4J6H2"/>
<evidence type="ECO:0000313" key="4">
    <source>
        <dbReference type="Proteomes" id="UP000039324"/>
    </source>
</evidence>
<dbReference type="EMBL" id="OVEO01000004">
    <property type="protein sequence ID" value="SPQ95431.1"/>
    <property type="molecule type" value="Genomic_DNA"/>
</dbReference>
<keyword evidence="4" id="KW-1185">Reference proteome</keyword>
<evidence type="ECO:0000313" key="5">
    <source>
        <dbReference type="Proteomes" id="UP000290189"/>
    </source>
</evidence>
<organism evidence="2 4">
    <name type="scientific">Plasmodiophora brassicae</name>
    <name type="common">Clubroot disease agent</name>
    <dbReference type="NCBI Taxonomy" id="37360"/>
    <lineage>
        <taxon>Eukaryota</taxon>
        <taxon>Sar</taxon>
        <taxon>Rhizaria</taxon>
        <taxon>Endomyxa</taxon>
        <taxon>Phytomyxea</taxon>
        <taxon>Plasmodiophorida</taxon>
        <taxon>Plasmodiophoridae</taxon>
        <taxon>Plasmodiophora</taxon>
    </lineage>
</organism>
<dbReference type="Proteomes" id="UP000290189">
    <property type="component" value="Unassembled WGS sequence"/>
</dbReference>
<name>A0A0G4J6H2_PLABS</name>
<feature type="region of interest" description="Disordered" evidence="1">
    <location>
        <begin position="45"/>
        <end position="69"/>
    </location>
</feature>
<proteinExistence type="predicted"/>
<evidence type="ECO:0000313" key="3">
    <source>
        <dbReference type="EMBL" id="SPQ95431.1"/>
    </source>
</evidence>
<dbReference type="PANTHER" id="PTHR47587">
    <property type="entry name" value="OS05G0103500 PROTEIN"/>
    <property type="match status" value="1"/>
</dbReference>
<evidence type="ECO:0000313" key="2">
    <source>
        <dbReference type="EMBL" id="CEP03188.1"/>
    </source>
</evidence>